<evidence type="ECO:0000313" key="1">
    <source>
        <dbReference type="EMBL" id="QJI53710.1"/>
    </source>
</evidence>
<sequence length="131" mass="14753">MRLRCSKVILGVSRPVPYYIKSQKFFQTHFLLNSFTNWILFISTMNQSTESDWLEIINHSTTNTIHVLENSSNSGGNTTNLLRHCHLNMISALNISSFLSCLADQDVLGSRGLGDVSVSYTTISTFEETMI</sequence>
<dbReference type="EMBL" id="MN928931">
    <property type="protein sequence ID" value="QJI53710.1"/>
    <property type="molecule type" value="Genomic_DNA"/>
</dbReference>
<organism evidence="1">
    <name type="scientific">Cressdnaviricota sp</name>
    <dbReference type="NCBI Taxonomy" id="2748378"/>
    <lineage>
        <taxon>Viruses</taxon>
        <taxon>Monodnaviria</taxon>
        <taxon>Shotokuvirae</taxon>
        <taxon>Cressdnaviricota</taxon>
    </lineage>
</organism>
<reference evidence="1" key="1">
    <citation type="submission" date="2020-01" db="EMBL/GenBank/DDBJ databases">
        <title>Novel CRESS-DNA virus.</title>
        <authorList>
            <person name="Liu Q."/>
            <person name="Shan T."/>
            <person name="Yang S."/>
            <person name="Zhang W."/>
        </authorList>
    </citation>
    <scope>NUCLEOTIDE SEQUENCE</scope>
    <source>
        <strain evidence="1">Hbl169cir1</strain>
    </source>
</reference>
<protein>
    <submittedName>
        <fullName evidence="1">Uncharacterized protein</fullName>
    </submittedName>
</protein>
<name>A0A6M3YPH0_9VIRU</name>
<accession>A0A6M3YPH0</accession>
<proteinExistence type="predicted"/>